<gene>
    <name evidence="1" type="ORF">Pfra01_001849400</name>
</gene>
<proteinExistence type="predicted"/>
<evidence type="ECO:0000313" key="2">
    <source>
        <dbReference type="Proteomes" id="UP001165121"/>
    </source>
</evidence>
<reference evidence="1" key="1">
    <citation type="submission" date="2023-04" db="EMBL/GenBank/DDBJ databases">
        <title>Phytophthora fragariaefolia NBRC 109709.</title>
        <authorList>
            <person name="Ichikawa N."/>
            <person name="Sato H."/>
            <person name="Tonouchi N."/>
        </authorList>
    </citation>
    <scope>NUCLEOTIDE SEQUENCE</scope>
    <source>
        <strain evidence="1">NBRC 109709</strain>
    </source>
</reference>
<name>A0A9W6XZB3_9STRA</name>
<dbReference type="Proteomes" id="UP001165121">
    <property type="component" value="Unassembled WGS sequence"/>
</dbReference>
<comment type="caution">
    <text evidence="1">The sequence shown here is derived from an EMBL/GenBank/DDBJ whole genome shotgun (WGS) entry which is preliminary data.</text>
</comment>
<organism evidence="1 2">
    <name type="scientific">Phytophthora fragariaefolia</name>
    <dbReference type="NCBI Taxonomy" id="1490495"/>
    <lineage>
        <taxon>Eukaryota</taxon>
        <taxon>Sar</taxon>
        <taxon>Stramenopiles</taxon>
        <taxon>Oomycota</taxon>
        <taxon>Peronosporomycetes</taxon>
        <taxon>Peronosporales</taxon>
        <taxon>Peronosporaceae</taxon>
        <taxon>Phytophthora</taxon>
    </lineage>
</organism>
<dbReference type="OrthoDB" id="126899at2759"/>
<accession>A0A9W6XZB3</accession>
<keyword evidence="2" id="KW-1185">Reference proteome</keyword>
<dbReference type="PANTHER" id="PTHR46599">
    <property type="entry name" value="PIGGYBAC TRANSPOSABLE ELEMENT-DERIVED PROTEIN 4"/>
    <property type="match status" value="1"/>
</dbReference>
<dbReference type="PANTHER" id="PTHR46599:SF3">
    <property type="entry name" value="PIGGYBAC TRANSPOSABLE ELEMENT-DERIVED PROTEIN 4"/>
    <property type="match status" value="1"/>
</dbReference>
<sequence>MLMHWKSVWNRFEPAMELPTTLAKIEAIKNLRFDLSGKTTEPSDLFQHEAGCTETCLRPQLKLLFMNSTSSSFFAYIPISFWQQGEEKQIAMPGCMASRQGVVADKNMVAASWFDCEVVAVISKCDASEQTTVIRQVRPENQSFTAPASIKENNTYMQGVDRLDQFRRRFSLADGHSFKKWHKKLGLALIDIGRSNAYLARRMVLGFNRERDSHRNFAIELIFELLSGKWKESPSERRMFYAGVTYPRNSVHMRSPASAIWISDSDDLNRSVESPKKRCSAVASKQHFSEANRKRRGCVICRWEGRYATEVTDYCVLDCVFLCQHVFVAVGPYACPQTTWTCWEKYHRFYLEHNLFSAAGRVRTSSELYKMKLQYENKKQNDSQGKVLILEPIATKTVLVDLKVVETLSLLSPCI</sequence>
<dbReference type="AlphaFoldDB" id="A0A9W6XZB3"/>
<protein>
    <submittedName>
        <fullName evidence="1">Unnamed protein product</fullName>
    </submittedName>
</protein>
<dbReference type="EMBL" id="BSXT01002284">
    <property type="protein sequence ID" value="GMF48175.1"/>
    <property type="molecule type" value="Genomic_DNA"/>
</dbReference>
<evidence type="ECO:0000313" key="1">
    <source>
        <dbReference type="EMBL" id="GMF48175.1"/>
    </source>
</evidence>